<dbReference type="EMBL" id="JADQDP010000001">
    <property type="protein sequence ID" value="MBF9140136.1"/>
    <property type="molecule type" value="Genomic_DNA"/>
</dbReference>
<feature type="transmembrane region" description="Helical" evidence="1">
    <location>
        <begin position="128"/>
        <end position="147"/>
    </location>
</feature>
<organism evidence="2 3">
    <name type="scientific">Hymenobacter properus</name>
    <dbReference type="NCBI Taxonomy" id="2791026"/>
    <lineage>
        <taxon>Bacteria</taxon>
        <taxon>Pseudomonadati</taxon>
        <taxon>Bacteroidota</taxon>
        <taxon>Cytophagia</taxon>
        <taxon>Cytophagales</taxon>
        <taxon>Hymenobacteraceae</taxon>
        <taxon>Hymenobacter</taxon>
    </lineage>
</organism>
<gene>
    <name evidence="2" type="ORF">I2I01_00720</name>
</gene>
<proteinExistence type="predicted"/>
<evidence type="ECO:0000313" key="3">
    <source>
        <dbReference type="Proteomes" id="UP000645610"/>
    </source>
</evidence>
<reference evidence="2 3" key="1">
    <citation type="submission" date="2020-11" db="EMBL/GenBank/DDBJ databases">
        <authorList>
            <person name="Kim M.K."/>
        </authorList>
    </citation>
    <scope>NUCLEOTIDE SEQUENCE [LARGE SCALE GENOMIC DNA]</scope>
    <source>
        <strain evidence="2 3">BT439</strain>
    </source>
</reference>
<keyword evidence="1" id="KW-0472">Membrane</keyword>
<keyword evidence="1" id="KW-1133">Transmembrane helix</keyword>
<keyword evidence="3" id="KW-1185">Reference proteome</keyword>
<accession>A0A931BCL3</accession>
<dbReference type="AlphaFoldDB" id="A0A931BCL3"/>
<evidence type="ECO:0000313" key="2">
    <source>
        <dbReference type="EMBL" id="MBF9140136.1"/>
    </source>
</evidence>
<feature type="transmembrane region" description="Helical" evidence="1">
    <location>
        <begin position="159"/>
        <end position="189"/>
    </location>
</feature>
<feature type="transmembrane region" description="Helical" evidence="1">
    <location>
        <begin position="195"/>
        <end position="215"/>
    </location>
</feature>
<feature type="transmembrane region" description="Helical" evidence="1">
    <location>
        <begin position="104"/>
        <end position="122"/>
    </location>
</feature>
<dbReference type="RefSeq" id="WP_196284509.1">
    <property type="nucleotide sequence ID" value="NZ_JADQDP010000001.1"/>
</dbReference>
<comment type="caution">
    <text evidence="2">The sequence shown here is derived from an EMBL/GenBank/DDBJ whole genome shotgun (WGS) entry which is preliminary data.</text>
</comment>
<feature type="transmembrane region" description="Helical" evidence="1">
    <location>
        <begin position="325"/>
        <end position="343"/>
    </location>
</feature>
<evidence type="ECO:0000256" key="1">
    <source>
        <dbReference type="SAM" id="Phobius"/>
    </source>
</evidence>
<sequence length="566" mass="61743">MNWFSGQAARVVLLPLLLIAATVRCLGSYTETSDDQTLAWLFSGVLAVKPITSVPLYMHGYGHLLAAFYADGAAVCWLGVLLGVLLAMATGLVFAVLDRLLRPHLRPALLVLVLTLFFGLAWLEHWLWFSHARVALLLAGAGVLFAAQRPGRGGALALGLLVLGAAWLVRPGLAVLGAVAVVPAALLLAGGWRQAAPVLGSAALGLLLATGLLHWQQTPAEAAARRRDAALTRILDYGQLQPRPRTPADSLGTAAVDLWLLGDSTVVNEGLLQRAYQFDAGHFFGREMPAKLALRAGQMLRDYFPLWLALAASVVAVQRRSRNRWFWLVQGGFVGGLLLLAGLFKLPPRVALPLLDFWLLTNAVFWLKPLQTATPNDPPTQTSRHLKPLMQPWARGLGVAALLLVVFLYAAKTGHRQKVLQGEKARNSMTISLFQHRSRLGRPVRVLAGTNDWLKSLSPFRTYSLGPGPVLQLTGWPASDASQTQLRQALTGAADQTECLRRLAQRPCKGPQPQVQWLLTPEAAQWLNRRFRLANAGVQLAQDAAMLPYTPRGMVRYYCIVPQPKQ</sequence>
<protein>
    <submittedName>
        <fullName evidence="2">Uncharacterized protein</fullName>
    </submittedName>
</protein>
<keyword evidence="1" id="KW-0812">Transmembrane</keyword>
<dbReference type="Proteomes" id="UP000645610">
    <property type="component" value="Unassembled WGS sequence"/>
</dbReference>
<feature type="transmembrane region" description="Helical" evidence="1">
    <location>
        <begin position="72"/>
        <end position="97"/>
    </location>
</feature>
<feature type="transmembrane region" description="Helical" evidence="1">
    <location>
        <begin position="393"/>
        <end position="411"/>
    </location>
</feature>
<name>A0A931BCL3_9BACT</name>